<name>A0A437JNX6_9BURK</name>
<gene>
    <name evidence="7" type="ORF">ENE75_22545</name>
</gene>
<evidence type="ECO:0000256" key="4">
    <source>
        <dbReference type="ARBA" id="ARBA00022989"/>
    </source>
</evidence>
<sequence>MNATAAPSRHSLFDDAQGLLTGTLFVALALVMFRQAGLVTGGTAGLAFIAHYALGVPFGAAFFAINLPFYALAWRRMGARFTLKTFAAVALLSLLAEAVPRWVVLQSVHPAFAALGGGLLMGAGLLILFRHRASLGGLNVLVLWLQNTRGWRAGKVQMGLDALILLAASPWIGAQALLWSVLAAVALNFALAVNHKPGRYAAV</sequence>
<keyword evidence="2" id="KW-1003">Cell membrane</keyword>
<evidence type="ECO:0000256" key="6">
    <source>
        <dbReference type="SAM" id="Phobius"/>
    </source>
</evidence>
<protein>
    <submittedName>
        <fullName evidence="7">YitT family protein</fullName>
    </submittedName>
</protein>
<accession>A0A437JNX6</accession>
<evidence type="ECO:0000256" key="5">
    <source>
        <dbReference type="ARBA" id="ARBA00023136"/>
    </source>
</evidence>
<evidence type="ECO:0000256" key="3">
    <source>
        <dbReference type="ARBA" id="ARBA00022692"/>
    </source>
</evidence>
<comment type="subcellular location">
    <subcellularLocation>
        <location evidence="1">Cell membrane</location>
        <topology evidence="1">Multi-pass membrane protein</topology>
    </subcellularLocation>
</comment>
<dbReference type="GO" id="GO:0005886">
    <property type="term" value="C:plasma membrane"/>
    <property type="evidence" value="ECO:0007669"/>
    <property type="project" value="UniProtKB-SubCell"/>
</dbReference>
<dbReference type="InterPro" id="IPR051461">
    <property type="entry name" value="UPF0750_membrane"/>
</dbReference>
<evidence type="ECO:0000256" key="1">
    <source>
        <dbReference type="ARBA" id="ARBA00004651"/>
    </source>
</evidence>
<comment type="caution">
    <text evidence="7">The sequence shown here is derived from an EMBL/GenBank/DDBJ whole genome shotgun (WGS) entry which is preliminary data.</text>
</comment>
<dbReference type="PANTHER" id="PTHR33545">
    <property type="entry name" value="UPF0750 MEMBRANE PROTEIN YITT-RELATED"/>
    <property type="match status" value="1"/>
</dbReference>
<dbReference type="Pfam" id="PF02588">
    <property type="entry name" value="YitT_membrane"/>
    <property type="match status" value="1"/>
</dbReference>
<evidence type="ECO:0000313" key="7">
    <source>
        <dbReference type="EMBL" id="RVT48469.1"/>
    </source>
</evidence>
<organism evidence="7 8">
    <name type="scientific">Rubrivivax albus</name>
    <dbReference type="NCBI Taxonomy" id="2499835"/>
    <lineage>
        <taxon>Bacteria</taxon>
        <taxon>Pseudomonadati</taxon>
        <taxon>Pseudomonadota</taxon>
        <taxon>Betaproteobacteria</taxon>
        <taxon>Burkholderiales</taxon>
        <taxon>Sphaerotilaceae</taxon>
        <taxon>Rubrivivax</taxon>
    </lineage>
</organism>
<reference evidence="7 8" key="1">
    <citation type="submission" date="2019-01" db="EMBL/GenBank/DDBJ databases">
        <authorList>
            <person name="Chen W.-M."/>
        </authorList>
    </citation>
    <scope>NUCLEOTIDE SEQUENCE [LARGE SCALE GENOMIC DNA]</scope>
    <source>
        <strain evidence="7 8">ICH-3</strain>
    </source>
</reference>
<dbReference type="Proteomes" id="UP000288178">
    <property type="component" value="Unassembled WGS sequence"/>
</dbReference>
<keyword evidence="5 6" id="KW-0472">Membrane</keyword>
<evidence type="ECO:0000313" key="8">
    <source>
        <dbReference type="Proteomes" id="UP000288178"/>
    </source>
</evidence>
<keyword evidence="3 6" id="KW-0812">Transmembrane</keyword>
<feature type="transmembrane region" description="Helical" evidence="6">
    <location>
        <begin position="12"/>
        <end position="33"/>
    </location>
</feature>
<dbReference type="RefSeq" id="WP_128200928.1">
    <property type="nucleotide sequence ID" value="NZ_SACT01000010.1"/>
</dbReference>
<evidence type="ECO:0000256" key="2">
    <source>
        <dbReference type="ARBA" id="ARBA00022475"/>
    </source>
</evidence>
<proteinExistence type="predicted"/>
<feature type="transmembrane region" description="Helical" evidence="6">
    <location>
        <begin position="162"/>
        <end position="191"/>
    </location>
</feature>
<feature type="transmembrane region" description="Helical" evidence="6">
    <location>
        <begin position="81"/>
        <end position="99"/>
    </location>
</feature>
<dbReference type="OrthoDB" id="3296441at2"/>
<feature type="transmembrane region" description="Helical" evidence="6">
    <location>
        <begin position="45"/>
        <end position="69"/>
    </location>
</feature>
<dbReference type="EMBL" id="SACT01000010">
    <property type="protein sequence ID" value="RVT48469.1"/>
    <property type="molecule type" value="Genomic_DNA"/>
</dbReference>
<keyword evidence="4 6" id="KW-1133">Transmembrane helix</keyword>
<dbReference type="InterPro" id="IPR003740">
    <property type="entry name" value="YitT"/>
</dbReference>
<dbReference type="PANTHER" id="PTHR33545:SF5">
    <property type="entry name" value="UPF0750 MEMBRANE PROTEIN YITT"/>
    <property type="match status" value="1"/>
</dbReference>
<keyword evidence="8" id="KW-1185">Reference proteome</keyword>
<feature type="transmembrane region" description="Helical" evidence="6">
    <location>
        <begin position="111"/>
        <end position="129"/>
    </location>
</feature>
<dbReference type="AlphaFoldDB" id="A0A437JNX6"/>